<dbReference type="Gene3D" id="2.40.128.700">
    <property type="match status" value="1"/>
</dbReference>
<comment type="caution">
    <text evidence="3">The sequence shown here is derived from an EMBL/GenBank/DDBJ whole genome shotgun (WGS) entry which is preliminary data.</text>
</comment>
<name>A0A8T1H8K1_9STRA</name>
<evidence type="ECO:0000313" key="3">
    <source>
        <dbReference type="EMBL" id="KAG3208376.1"/>
    </source>
</evidence>
<evidence type="ECO:0000256" key="1">
    <source>
        <dbReference type="SAM" id="MobiDB-lite"/>
    </source>
</evidence>
<dbReference type="Pfam" id="PF22235">
    <property type="entry name" value="FAS1_thioest_ins"/>
    <property type="match status" value="1"/>
</dbReference>
<accession>A0A8T1H8K1</accession>
<feature type="compositionally biased region" description="Pro residues" evidence="1">
    <location>
        <begin position="22"/>
        <end position="33"/>
    </location>
</feature>
<dbReference type="Proteomes" id="UP000760860">
    <property type="component" value="Unassembled WGS sequence"/>
</dbReference>
<evidence type="ECO:0000313" key="4">
    <source>
        <dbReference type="Proteomes" id="UP000760860"/>
    </source>
</evidence>
<dbReference type="EMBL" id="RCMK01001043">
    <property type="protein sequence ID" value="KAG2903819.1"/>
    <property type="molecule type" value="Genomic_DNA"/>
</dbReference>
<reference evidence="3" key="1">
    <citation type="submission" date="2018-05" db="EMBL/GenBank/DDBJ databases">
        <title>Effector identification in a new, highly contiguous assembly of the strawberry crown rot pathogen Phytophthora cactorum.</title>
        <authorList>
            <person name="Armitage A.D."/>
            <person name="Nellist C.F."/>
            <person name="Bates H."/>
            <person name="Vickerstaff R.J."/>
            <person name="Harrison R.J."/>
        </authorList>
    </citation>
    <scope>NUCLEOTIDE SEQUENCE</scope>
    <source>
        <strain evidence="2">4040</strain>
        <strain evidence="3">P421</strain>
    </source>
</reference>
<proteinExistence type="predicted"/>
<gene>
    <name evidence="2" type="ORF">PC117_g21177</name>
    <name evidence="3" type="ORF">PC129_g20593</name>
</gene>
<organism evidence="3 4">
    <name type="scientific">Phytophthora cactorum</name>
    <dbReference type="NCBI Taxonomy" id="29920"/>
    <lineage>
        <taxon>Eukaryota</taxon>
        <taxon>Sar</taxon>
        <taxon>Stramenopiles</taxon>
        <taxon>Oomycota</taxon>
        <taxon>Peronosporomycetes</taxon>
        <taxon>Peronosporales</taxon>
        <taxon>Peronosporaceae</taxon>
        <taxon>Phytophthora</taxon>
    </lineage>
</organism>
<sequence>MIRDAFDDFESTSPLSSRRINSPPPHPPTPTPTPRYQEDIAILKIKSWLKLAVEDSVHIGDNLLFDLTTKNQYGSIGLLSLVDLTGTLFREEAD</sequence>
<feature type="region of interest" description="Disordered" evidence="1">
    <location>
        <begin position="1"/>
        <end position="35"/>
    </location>
</feature>
<dbReference type="EMBL" id="RCMV01001488">
    <property type="protein sequence ID" value="KAG3208376.1"/>
    <property type="molecule type" value="Genomic_DNA"/>
</dbReference>
<feature type="compositionally biased region" description="Polar residues" evidence="1">
    <location>
        <begin position="11"/>
        <end position="20"/>
    </location>
</feature>
<evidence type="ECO:0000313" key="2">
    <source>
        <dbReference type="EMBL" id="KAG2903819.1"/>
    </source>
</evidence>
<dbReference type="AlphaFoldDB" id="A0A8T1H8K1"/>
<protein>
    <submittedName>
        <fullName evidence="3">Uncharacterized protein</fullName>
    </submittedName>
</protein>
<dbReference type="Proteomes" id="UP000736787">
    <property type="component" value="Unassembled WGS sequence"/>
</dbReference>